<sequence length="295" mass="34108">MKLPFLVNMDNIAYGSADEAYGGYLNAYSFQDITLEEWIEQFRTRVLNAMGKEYLPIYRMADGEYRFLLGRKYNLKKKNRLVRDILAVTAEKLRLTNPNKWKTSWGEQYSKEEVKLLRIELVEHIKYISHKGMLACYLNENGLNAFTEHNSSLIEFFEKNQIEFHCENYIPFHFVVGILVRNGWQDFIVGRKILVVTGTDAKKELNISKTLEKLGALKVDFYNISKTSSLTEKLNLKNYNTKYDICLVAAGIGSANILRQLRPLETVALDIGGYMNCLEDPRQRQHGGIFKLPIL</sequence>
<dbReference type="RefSeq" id="WP_228231317.1">
    <property type="nucleotide sequence ID" value="NZ_JAJGMW010000026.1"/>
</dbReference>
<comment type="caution">
    <text evidence="2">The sequence shown here is derived from an EMBL/GenBank/DDBJ whole genome shotgun (WGS) entry which is preliminary data.</text>
</comment>
<accession>A0ABS8GYI0</accession>
<dbReference type="Proteomes" id="UP001197770">
    <property type="component" value="Unassembled WGS sequence"/>
</dbReference>
<protein>
    <recommendedName>
        <fullName evidence="1">GT-D fold-like domain-containing protein</fullName>
    </recommendedName>
</protein>
<gene>
    <name evidence="2" type="ORF">LLW17_16105</name>
</gene>
<dbReference type="Pfam" id="PF22882">
    <property type="entry name" value="GT-D-like"/>
    <property type="match status" value="1"/>
</dbReference>
<name>A0ABS8GYI0_9FLAO</name>
<dbReference type="InterPro" id="IPR055171">
    <property type="entry name" value="GT-D-like"/>
</dbReference>
<keyword evidence="3" id="KW-1185">Reference proteome</keyword>
<dbReference type="EMBL" id="JAJGMW010000026">
    <property type="protein sequence ID" value="MCC4214252.1"/>
    <property type="molecule type" value="Genomic_DNA"/>
</dbReference>
<evidence type="ECO:0000313" key="2">
    <source>
        <dbReference type="EMBL" id="MCC4214252.1"/>
    </source>
</evidence>
<reference evidence="2 3" key="1">
    <citation type="submission" date="2021-11" db="EMBL/GenBank/DDBJ databases">
        <title>Seasonal and diel survey of microbial diversity of the Tyrrhenian coast.</title>
        <authorList>
            <person name="Gattoni G."/>
            <person name="Corral P."/>
        </authorList>
    </citation>
    <scope>NUCLEOTIDE SEQUENCE [LARGE SCALE GENOMIC DNA]</scope>
    <source>
        <strain evidence="2 3">Mr9</strain>
    </source>
</reference>
<evidence type="ECO:0000259" key="1">
    <source>
        <dbReference type="Pfam" id="PF22882"/>
    </source>
</evidence>
<feature type="domain" description="GT-D fold-like" evidence="1">
    <location>
        <begin position="185"/>
        <end position="277"/>
    </location>
</feature>
<organism evidence="2 3">
    <name type="scientific">Leeuwenhoekiella parthenopeia</name>
    <dbReference type="NCBI Taxonomy" id="2890320"/>
    <lineage>
        <taxon>Bacteria</taxon>
        <taxon>Pseudomonadati</taxon>
        <taxon>Bacteroidota</taxon>
        <taxon>Flavobacteriia</taxon>
        <taxon>Flavobacteriales</taxon>
        <taxon>Flavobacteriaceae</taxon>
        <taxon>Leeuwenhoekiella</taxon>
    </lineage>
</organism>
<evidence type="ECO:0000313" key="3">
    <source>
        <dbReference type="Proteomes" id="UP001197770"/>
    </source>
</evidence>
<proteinExistence type="predicted"/>